<keyword evidence="2" id="KW-1185">Reference proteome</keyword>
<comment type="caution">
    <text evidence="1">The sequence shown here is derived from an EMBL/GenBank/DDBJ whole genome shotgun (WGS) entry which is preliminary data.</text>
</comment>
<organism evidence="1 2">
    <name type="scientific">Botryotinia convoluta</name>
    <dbReference type="NCBI Taxonomy" id="54673"/>
    <lineage>
        <taxon>Eukaryota</taxon>
        <taxon>Fungi</taxon>
        <taxon>Dikarya</taxon>
        <taxon>Ascomycota</taxon>
        <taxon>Pezizomycotina</taxon>
        <taxon>Leotiomycetes</taxon>
        <taxon>Helotiales</taxon>
        <taxon>Sclerotiniaceae</taxon>
        <taxon>Botryotinia</taxon>
    </lineage>
</organism>
<evidence type="ECO:0000313" key="2">
    <source>
        <dbReference type="Proteomes" id="UP000297527"/>
    </source>
</evidence>
<reference evidence="1 2" key="1">
    <citation type="submission" date="2017-12" db="EMBL/GenBank/DDBJ databases">
        <title>Comparative genomics of Botrytis spp.</title>
        <authorList>
            <person name="Valero-Jimenez C.A."/>
            <person name="Tapia P."/>
            <person name="Veloso J."/>
            <person name="Silva-Moreno E."/>
            <person name="Staats M."/>
            <person name="Valdes J.H."/>
            <person name="Van Kan J.A.L."/>
        </authorList>
    </citation>
    <scope>NUCLEOTIDE SEQUENCE [LARGE SCALE GENOMIC DNA]</scope>
    <source>
        <strain evidence="1 2">MUCL11595</strain>
    </source>
</reference>
<dbReference type="Proteomes" id="UP000297527">
    <property type="component" value="Unassembled WGS sequence"/>
</dbReference>
<gene>
    <name evidence="1" type="ORF">BCON_0249g00040</name>
</gene>
<evidence type="ECO:0000313" key="1">
    <source>
        <dbReference type="EMBL" id="TGO48156.1"/>
    </source>
</evidence>
<proteinExistence type="predicted"/>
<sequence>MIAAVLKYISSNGYANEALERMLSVRWEQQNKISILNYAWKDRMETWRITGLQMNASPEFWKSETIQAEKHGLLS</sequence>
<dbReference type="AlphaFoldDB" id="A0A4Z1HGK1"/>
<name>A0A4Z1HGK1_9HELO</name>
<accession>A0A4Z1HGK1</accession>
<dbReference type="EMBL" id="PQXN01000248">
    <property type="protein sequence ID" value="TGO48156.1"/>
    <property type="molecule type" value="Genomic_DNA"/>
</dbReference>
<protein>
    <submittedName>
        <fullName evidence="1">Uncharacterized protein</fullName>
    </submittedName>
</protein>